<dbReference type="InterPro" id="IPR016047">
    <property type="entry name" value="M23ase_b-sheet_dom"/>
</dbReference>
<dbReference type="PANTHER" id="PTHR21666:SF268">
    <property type="entry name" value="PEPTIDASE M23 DOMAIN-CONTAINING PROTEIN"/>
    <property type="match status" value="1"/>
</dbReference>
<accession>A0ABX7I8B2</accession>
<evidence type="ECO:0000256" key="1">
    <source>
        <dbReference type="SAM" id="SignalP"/>
    </source>
</evidence>
<evidence type="ECO:0000313" key="4">
    <source>
        <dbReference type="Proteomes" id="UP000612680"/>
    </source>
</evidence>
<protein>
    <submittedName>
        <fullName evidence="3">M23 family metallopeptidase</fullName>
    </submittedName>
</protein>
<dbReference type="Proteomes" id="UP000612680">
    <property type="component" value="Chromosome"/>
</dbReference>
<dbReference type="RefSeq" id="WP_204656843.1">
    <property type="nucleotide sequence ID" value="NZ_CP056775.1"/>
</dbReference>
<name>A0ABX7I8B2_9BACT</name>
<dbReference type="Pfam" id="PF01551">
    <property type="entry name" value="Peptidase_M23"/>
    <property type="match status" value="1"/>
</dbReference>
<feature type="chain" id="PRO_5046562780" evidence="1">
    <location>
        <begin position="21"/>
        <end position="390"/>
    </location>
</feature>
<gene>
    <name evidence="3" type="ORF">HWI92_15330</name>
</gene>
<keyword evidence="4" id="KW-1185">Reference proteome</keyword>
<sequence>MKSFNSAALLVLALYFLACKPVPVSHWFPVTPQEKYEKELYKAKLEKTTAGQTWLKMATLVLQDTLFSAAPYQERFYLGDSMPAQALRIRIPEGRQLVIRPVRDPEDTTSKLFVELFKIKSKGKAQRLEYFADSQDSLTFSDHNGDTLLLRLQTGLNEKLTVSLSLTTQPLLHFPVAGHGMSSVISYWGADRDAGARLHEGIDIKAKRGTPVVACEQGFVTQTGTNNLGGKVVFVSSLQSPYSLYYAHLDSQLVVTGTRVARGDTLGLVGNTGNAITTTPHLHFGIYARGSGAVNPLPFINDRKEKLPGLPEKSKWLGDTVRIRKKAGIFASAQLDSKEQIAALPADTPVKILGEMAKGYRVVLENGTIGYIPTVPLRAARPAVSQVVRP</sequence>
<organism evidence="3 4">
    <name type="scientific">Dyadobacter sandarakinus</name>
    <dbReference type="NCBI Taxonomy" id="2747268"/>
    <lineage>
        <taxon>Bacteria</taxon>
        <taxon>Pseudomonadati</taxon>
        <taxon>Bacteroidota</taxon>
        <taxon>Cytophagia</taxon>
        <taxon>Cytophagales</taxon>
        <taxon>Spirosomataceae</taxon>
        <taxon>Dyadobacter</taxon>
    </lineage>
</organism>
<dbReference type="InterPro" id="IPR050570">
    <property type="entry name" value="Cell_wall_metabolism_enzyme"/>
</dbReference>
<dbReference type="EMBL" id="CP056775">
    <property type="protein sequence ID" value="QRR02180.1"/>
    <property type="molecule type" value="Genomic_DNA"/>
</dbReference>
<dbReference type="PANTHER" id="PTHR21666">
    <property type="entry name" value="PEPTIDASE-RELATED"/>
    <property type="match status" value="1"/>
</dbReference>
<evidence type="ECO:0000259" key="2">
    <source>
        <dbReference type="Pfam" id="PF01551"/>
    </source>
</evidence>
<dbReference type="Gene3D" id="2.70.70.10">
    <property type="entry name" value="Glucose Permease (Domain IIA)"/>
    <property type="match status" value="1"/>
</dbReference>
<dbReference type="CDD" id="cd12797">
    <property type="entry name" value="M23_peptidase"/>
    <property type="match status" value="1"/>
</dbReference>
<dbReference type="SUPFAM" id="SSF51261">
    <property type="entry name" value="Duplicated hybrid motif"/>
    <property type="match status" value="1"/>
</dbReference>
<feature type="domain" description="M23ase beta-sheet core" evidence="2">
    <location>
        <begin position="198"/>
        <end position="296"/>
    </location>
</feature>
<keyword evidence="1" id="KW-0732">Signal</keyword>
<proteinExistence type="predicted"/>
<reference evidence="3 4" key="1">
    <citation type="submission" date="2020-06" db="EMBL/GenBank/DDBJ databases">
        <title>Dyadobacter sandarakinus sp. nov., isolated from the soil of the Arctic Yellow River Station.</title>
        <authorList>
            <person name="Zhang Y."/>
            <person name="Peng F."/>
        </authorList>
    </citation>
    <scope>NUCLEOTIDE SEQUENCE [LARGE SCALE GENOMIC DNA]</scope>
    <source>
        <strain evidence="3 4">Q3-56</strain>
    </source>
</reference>
<feature type="signal peptide" evidence="1">
    <location>
        <begin position="1"/>
        <end position="20"/>
    </location>
</feature>
<evidence type="ECO:0000313" key="3">
    <source>
        <dbReference type="EMBL" id="QRR02180.1"/>
    </source>
</evidence>
<dbReference type="InterPro" id="IPR011055">
    <property type="entry name" value="Dup_hybrid_motif"/>
</dbReference>